<dbReference type="SUPFAM" id="SSF56436">
    <property type="entry name" value="C-type lectin-like"/>
    <property type="match status" value="1"/>
</dbReference>
<dbReference type="PROSITE" id="PS50041">
    <property type="entry name" value="C_TYPE_LECTIN_2"/>
    <property type="match status" value="1"/>
</dbReference>
<protein>
    <recommendedName>
        <fullName evidence="1">C-type lectin domain-containing protein</fullName>
    </recommendedName>
</protein>
<dbReference type="Pfam" id="PF00059">
    <property type="entry name" value="Lectin_C"/>
    <property type="match status" value="1"/>
</dbReference>
<evidence type="ECO:0000313" key="3">
    <source>
        <dbReference type="Proteomes" id="UP001519460"/>
    </source>
</evidence>
<comment type="caution">
    <text evidence="2">The sequence shown here is derived from an EMBL/GenBank/DDBJ whole genome shotgun (WGS) entry which is preliminary data.</text>
</comment>
<evidence type="ECO:0000259" key="1">
    <source>
        <dbReference type="PROSITE" id="PS50041"/>
    </source>
</evidence>
<feature type="non-terminal residue" evidence="2">
    <location>
        <position position="1"/>
    </location>
</feature>
<organism evidence="2 3">
    <name type="scientific">Batillaria attramentaria</name>
    <dbReference type="NCBI Taxonomy" id="370345"/>
    <lineage>
        <taxon>Eukaryota</taxon>
        <taxon>Metazoa</taxon>
        <taxon>Spiralia</taxon>
        <taxon>Lophotrochozoa</taxon>
        <taxon>Mollusca</taxon>
        <taxon>Gastropoda</taxon>
        <taxon>Caenogastropoda</taxon>
        <taxon>Sorbeoconcha</taxon>
        <taxon>Cerithioidea</taxon>
        <taxon>Batillariidae</taxon>
        <taxon>Batillaria</taxon>
    </lineage>
</organism>
<keyword evidence="3" id="KW-1185">Reference proteome</keyword>
<dbReference type="InterPro" id="IPR016186">
    <property type="entry name" value="C-type_lectin-like/link_sf"/>
</dbReference>
<feature type="non-terminal residue" evidence="2">
    <location>
        <position position="160"/>
    </location>
</feature>
<evidence type="ECO:0000313" key="2">
    <source>
        <dbReference type="EMBL" id="KAK7493465.1"/>
    </source>
</evidence>
<accession>A0ABD0L2W8</accession>
<feature type="domain" description="C-type lectin" evidence="1">
    <location>
        <begin position="8"/>
        <end position="122"/>
    </location>
</feature>
<dbReference type="EMBL" id="JACVVK020000093">
    <property type="protein sequence ID" value="KAK7493465.1"/>
    <property type="molecule type" value="Genomic_DNA"/>
</dbReference>
<reference evidence="2 3" key="1">
    <citation type="journal article" date="2023" name="Sci. Data">
        <title>Genome assembly of the Korean intertidal mud-creeper Batillaria attramentaria.</title>
        <authorList>
            <person name="Patra A.K."/>
            <person name="Ho P.T."/>
            <person name="Jun S."/>
            <person name="Lee S.J."/>
            <person name="Kim Y."/>
            <person name="Won Y.J."/>
        </authorList>
    </citation>
    <scope>NUCLEOTIDE SEQUENCE [LARGE SCALE GENOMIC DNA]</scope>
    <source>
        <strain evidence="2">Wonlab-2016</strain>
    </source>
</reference>
<dbReference type="CDD" id="cd00037">
    <property type="entry name" value="CLECT"/>
    <property type="match status" value="1"/>
</dbReference>
<sequence length="160" mass="17684">CPQDWRLYEDSCYIVRDLRYTFEQATNDCAAVGATVALADDADELNFIQGFFEEMEVMAESRYWMGARNISGQYTANDGTALDFSPWAYGEPDSTQGQCVAVGASTLWKAKNCNKLRRYLCEKPAGPPVLSRVTEIPITTVSEDDAVETTLPVATTVSVE</sequence>
<dbReference type="InterPro" id="IPR016187">
    <property type="entry name" value="CTDL_fold"/>
</dbReference>
<name>A0ABD0L2W8_9CAEN</name>
<dbReference type="SMART" id="SM00034">
    <property type="entry name" value="CLECT"/>
    <property type="match status" value="1"/>
</dbReference>
<dbReference type="PANTHER" id="PTHR22803">
    <property type="entry name" value="MANNOSE, PHOSPHOLIPASE, LECTIN RECEPTOR RELATED"/>
    <property type="match status" value="1"/>
</dbReference>
<gene>
    <name evidence="2" type="ORF">BaRGS_00015365</name>
</gene>
<dbReference type="Proteomes" id="UP001519460">
    <property type="component" value="Unassembled WGS sequence"/>
</dbReference>
<dbReference type="Gene3D" id="3.10.100.10">
    <property type="entry name" value="Mannose-Binding Protein A, subunit A"/>
    <property type="match status" value="1"/>
</dbReference>
<dbReference type="InterPro" id="IPR001304">
    <property type="entry name" value="C-type_lectin-like"/>
</dbReference>
<dbReference type="InterPro" id="IPR050111">
    <property type="entry name" value="C-type_lectin/snaclec_domain"/>
</dbReference>
<proteinExistence type="predicted"/>
<dbReference type="AlphaFoldDB" id="A0ABD0L2W8"/>